<proteinExistence type="predicted"/>
<dbReference type="EMBL" id="CP002955">
    <property type="protein sequence ID" value="AEL25189.1"/>
    <property type="molecule type" value="Genomic_DNA"/>
</dbReference>
<protein>
    <submittedName>
        <fullName evidence="1">Uncharacterized protein</fullName>
    </submittedName>
</protein>
<dbReference type="STRING" id="880070.Cycma_1420"/>
<dbReference type="Proteomes" id="UP000001635">
    <property type="component" value="Chromosome"/>
</dbReference>
<dbReference type="KEGG" id="cmr:Cycma_1420"/>
<name>G0J2B5_CYCMS</name>
<gene>
    <name evidence="1" type="ordered locus">Cycma_1420</name>
</gene>
<evidence type="ECO:0000313" key="2">
    <source>
        <dbReference type="Proteomes" id="UP000001635"/>
    </source>
</evidence>
<dbReference type="AlphaFoldDB" id="G0J2B5"/>
<reference evidence="2" key="1">
    <citation type="submission" date="2011-07" db="EMBL/GenBank/DDBJ databases">
        <title>The complete genome of Cyclobacterium marinum DSM 745.</title>
        <authorList>
            <person name="Lucas S."/>
            <person name="Han J."/>
            <person name="Lapidus A."/>
            <person name="Bruce D."/>
            <person name="Goodwin L."/>
            <person name="Pitluck S."/>
            <person name="Peters L."/>
            <person name="Kyrpides N."/>
            <person name="Mavromatis K."/>
            <person name="Ivanova N."/>
            <person name="Ovchinnikova G."/>
            <person name="Chertkov O."/>
            <person name="Detter J.C."/>
            <person name="Tapia R."/>
            <person name="Han C."/>
            <person name="Land M."/>
            <person name="Hauser L."/>
            <person name="Markowitz V."/>
            <person name="Cheng J.-F."/>
            <person name="Hugenholtz P."/>
            <person name="Woyke T."/>
            <person name="Wu D."/>
            <person name="Tindall B."/>
            <person name="Schuetze A."/>
            <person name="Brambilla E."/>
            <person name="Klenk H.-P."/>
            <person name="Eisen J.A."/>
        </authorList>
    </citation>
    <scope>NUCLEOTIDE SEQUENCE [LARGE SCALE GENOMIC DNA]</scope>
    <source>
        <strain evidence="2">ATCC 25205 / DSM 745 / LMG 13164 / NCIMB 1802</strain>
    </source>
</reference>
<dbReference type="HOGENOM" id="CLU_3268895_0_0_10"/>
<keyword evidence="2" id="KW-1185">Reference proteome</keyword>
<organism evidence="1 2">
    <name type="scientific">Cyclobacterium marinum (strain ATCC 25205 / DSM 745 / LMG 13164 / NCIMB 1802)</name>
    <name type="common">Flectobacillus marinus</name>
    <dbReference type="NCBI Taxonomy" id="880070"/>
    <lineage>
        <taxon>Bacteria</taxon>
        <taxon>Pseudomonadati</taxon>
        <taxon>Bacteroidota</taxon>
        <taxon>Cytophagia</taxon>
        <taxon>Cytophagales</taxon>
        <taxon>Cyclobacteriaceae</taxon>
        <taxon>Cyclobacterium</taxon>
    </lineage>
</organism>
<accession>G0J2B5</accession>
<sequence>MRHKKLLFVGNKNNLYKKKDNVGNVIDIQLKTLIFAKNFSL</sequence>
<evidence type="ECO:0000313" key="1">
    <source>
        <dbReference type="EMBL" id="AEL25189.1"/>
    </source>
</evidence>